<keyword evidence="4" id="KW-1185">Reference proteome</keyword>
<protein>
    <submittedName>
        <fullName evidence="3">ACT domain-containing protein</fullName>
    </submittedName>
</protein>
<dbReference type="EMBL" id="JBHTLD010000168">
    <property type="protein sequence ID" value="MFD1187715.1"/>
    <property type="molecule type" value="Genomic_DNA"/>
</dbReference>
<dbReference type="InterPro" id="IPR045865">
    <property type="entry name" value="ACT-like_dom_sf"/>
</dbReference>
<gene>
    <name evidence="3" type="ORF">ACFQ2O_15975</name>
</gene>
<dbReference type="Proteomes" id="UP001597094">
    <property type="component" value="Unassembled WGS sequence"/>
</dbReference>
<proteinExistence type="predicted"/>
<dbReference type="InterPro" id="IPR027795">
    <property type="entry name" value="CASTOR_ACT_dom"/>
</dbReference>
<name>A0ABW3SVX3_9BACT</name>
<feature type="domain" description="CASTOR ACT" evidence="2">
    <location>
        <begin position="70"/>
        <end position="127"/>
    </location>
</feature>
<evidence type="ECO:0000313" key="3">
    <source>
        <dbReference type="EMBL" id="MFD1187715.1"/>
    </source>
</evidence>
<dbReference type="PANTHER" id="PTHR39199:SF1">
    <property type="entry name" value="BLR5128 PROTEIN"/>
    <property type="match status" value="1"/>
</dbReference>
<dbReference type="SUPFAM" id="SSF55021">
    <property type="entry name" value="ACT-like"/>
    <property type="match status" value="2"/>
</dbReference>
<evidence type="ECO:0000259" key="2">
    <source>
        <dbReference type="Pfam" id="PF13840"/>
    </source>
</evidence>
<dbReference type="Pfam" id="PF10000">
    <property type="entry name" value="ACT_3"/>
    <property type="match status" value="1"/>
</dbReference>
<dbReference type="Gene3D" id="3.30.2130.10">
    <property type="entry name" value="VC0802-like"/>
    <property type="match status" value="1"/>
</dbReference>
<organism evidence="3 4">
    <name type="scientific">Pontibacter rugosus</name>
    <dbReference type="NCBI Taxonomy" id="1745966"/>
    <lineage>
        <taxon>Bacteria</taxon>
        <taxon>Pseudomonadati</taxon>
        <taxon>Bacteroidota</taxon>
        <taxon>Cytophagia</taxon>
        <taxon>Cytophagales</taxon>
        <taxon>Hymenobacteraceae</taxon>
        <taxon>Pontibacter</taxon>
    </lineage>
</organism>
<dbReference type="RefSeq" id="WP_377529871.1">
    <property type="nucleotide sequence ID" value="NZ_JBHTLD010000168.1"/>
</dbReference>
<dbReference type="InterPro" id="IPR018717">
    <property type="entry name" value="DUF2241"/>
</dbReference>
<dbReference type="PANTHER" id="PTHR39199">
    <property type="entry name" value="BLR5128 PROTEIN"/>
    <property type="match status" value="1"/>
</dbReference>
<reference evidence="4" key="1">
    <citation type="journal article" date="2019" name="Int. J. Syst. Evol. Microbiol.">
        <title>The Global Catalogue of Microorganisms (GCM) 10K type strain sequencing project: providing services to taxonomists for standard genome sequencing and annotation.</title>
        <authorList>
            <consortium name="The Broad Institute Genomics Platform"/>
            <consortium name="The Broad Institute Genome Sequencing Center for Infectious Disease"/>
            <person name="Wu L."/>
            <person name="Ma J."/>
        </authorList>
    </citation>
    <scope>NUCLEOTIDE SEQUENCE [LARGE SCALE GENOMIC DNA]</scope>
    <source>
        <strain evidence="4">JCM 31319</strain>
    </source>
</reference>
<accession>A0ABW3SVX3</accession>
<sequence length="135" mass="14916">MHEETDLAFLIRSMKPELNAGEYAFCTVAEMNAVPLQEVVCFFREKEGYTLILEKARAESYHLAFNFVAAWITLTVHSALDAVGLTAAFSNALAAQDISCNVVAAYFHDHIFVPIQDAERAMMVLEDLAGKGAEQ</sequence>
<feature type="domain" description="DUF2241" evidence="1">
    <location>
        <begin position="4"/>
        <end position="69"/>
    </location>
</feature>
<evidence type="ECO:0000313" key="4">
    <source>
        <dbReference type="Proteomes" id="UP001597094"/>
    </source>
</evidence>
<dbReference type="Pfam" id="PF13840">
    <property type="entry name" value="ACT_7"/>
    <property type="match status" value="1"/>
</dbReference>
<evidence type="ECO:0000259" key="1">
    <source>
        <dbReference type="Pfam" id="PF10000"/>
    </source>
</evidence>
<comment type="caution">
    <text evidence="3">The sequence shown here is derived from an EMBL/GenBank/DDBJ whole genome shotgun (WGS) entry which is preliminary data.</text>
</comment>